<organism evidence="2 3">
    <name type="scientific">Bdellovibrio bacteriovorus</name>
    <dbReference type="NCBI Taxonomy" id="959"/>
    <lineage>
        <taxon>Bacteria</taxon>
        <taxon>Pseudomonadati</taxon>
        <taxon>Bdellovibrionota</taxon>
        <taxon>Bdellovibrionia</taxon>
        <taxon>Bdellovibrionales</taxon>
        <taxon>Pseudobdellovibrionaceae</taxon>
        <taxon>Bdellovibrio</taxon>
    </lineage>
</organism>
<evidence type="ECO:0000313" key="3">
    <source>
        <dbReference type="Proteomes" id="UP000075391"/>
    </source>
</evidence>
<protein>
    <submittedName>
        <fullName evidence="2">Uncharacterized protein</fullName>
    </submittedName>
</protein>
<evidence type="ECO:0000256" key="1">
    <source>
        <dbReference type="SAM" id="Coils"/>
    </source>
</evidence>
<sequence>MTNKIKNPSALVEAALKLDNYLSEIVRLGAKIDEMELKSDFDFEQVQRLMNRFTECGLGVSDEVVRLSTSLNEARAEAEKAAALVAAKAEQLEARQNQHQQKMEQFRALGEKVRELTLSLNDLKRPEGEQISDEEQSKVAMRLAAFQLQLEPLIDEARNLKKEAQVSRLKTLEQGADSLEQSLTAIGRRIHAFNSEFTSH</sequence>
<feature type="coiled-coil region" evidence="1">
    <location>
        <begin position="71"/>
        <end position="109"/>
    </location>
</feature>
<accession>A0A150WW42</accession>
<evidence type="ECO:0000313" key="2">
    <source>
        <dbReference type="EMBL" id="KYG70636.1"/>
    </source>
</evidence>
<gene>
    <name evidence="2" type="ORF">AZI85_01490</name>
</gene>
<dbReference type="Proteomes" id="UP000075391">
    <property type="component" value="Unassembled WGS sequence"/>
</dbReference>
<proteinExistence type="predicted"/>
<name>A0A150WW42_BDEBC</name>
<dbReference type="OrthoDB" id="5292885at2"/>
<comment type="caution">
    <text evidence="2">The sequence shown here is derived from an EMBL/GenBank/DDBJ whole genome shotgun (WGS) entry which is preliminary data.</text>
</comment>
<reference evidence="2 3" key="1">
    <citation type="submission" date="2016-03" db="EMBL/GenBank/DDBJ databases">
        <authorList>
            <person name="Ploux O."/>
        </authorList>
    </citation>
    <scope>NUCLEOTIDE SEQUENCE [LARGE SCALE GENOMIC DNA]</scope>
    <source>
        <strain evidence="2 3">BER2</strain>
    </source>
</reference>
<dbReference type="RefSeq" id="WP_063242410.1">
    <property type="nucleotide sequence ID" value="NZ_LUKF01000001.1"/>
</dbReference>
<keyword evidence="1" id="KW-0175">Coiled coil</keyword>
<dbReference type="AlphaFoldDB" id="A0A150WW42"/>
<dbReference type="EMBL" id="LUKF01000001">
    <property type="protein sequence ID" value="KYG70636.1"/>
    <property type="molecule type" value="Genomic_DNA"/>
</dbReference>